<dbReference type="Proteomes" id="UP000077115">
    <property type="component" value="Unassembled WGS sequence"/>
</dbReference>
<dbReference type="VEuPathDB" id="FungiDB:BDEG_23231"/>
<sequence>MQSIGSNSFFMNVPIPIETLSIPQLRMNWINGSAKSLSIYFVSIWLLGDITNLVGCILTNQLPFQIYLAVYFVLVDSILFLQWMFYWYTTSPRPILEGSQEFDERSMLISSPLTSVLDDAECSRIVESSIESDTRSLQTTSACSRSLNPELPLLRPESNCACRSHSNVLLIIFNLALIFTIIATVASFGAPFVLGWLSSSQHHHSNSTNIHIEPDQRPVLNSYDLGRFISWICTALYLSSRPPQIYLNMKRKTCEGLSLNMFFGAVLGNIAYTMSIFVKSSNPSFLLQSLPYLLGSGGTVLFDCVIFGQYLVYNMGWWSK</sequence>
<feature type="transmembrane region" description="Helical" evidence="7">
    <location>
        <begin position="257"/>
        <end position="278"/>
    </location>
</feature>
<comment type="catalytic activity">
    <reaction evidence="6">
        <text>L-histidine(out) + L-arginine(in) = L-histidine(in) + L-arginine(out)</text>
        <dbReference type="Rhea" id="RHEA:71063"/>
        <dbReference type="ChEBI" id="CHEBI:32682"/>
        <dbReference type="ChEBI" id="CHEBI:57595"/>
    </reaction>
</comment>
<reference evidence="8 9" key="1">
    <citation type="submission" date="2006-10" db="EMBL/GenBank/DDBJ databases">
        <title>The Genome Sequence of Batrachochytrium dendrobatidis JEL423.</title>
        <authorList>
            <consortium name="The Broad Institute Genome Sequencing Platform"/>
            <person name="Birren B."/>
            <person name="Lander E."/>
            <person name="Galagan J."/>
            <person name="Cuomo C."/>
            <person name="Devon K."/>
            <person name="Jaffe D."/>
            <person name="Butler J."/>
            <person name="Alvarez P."/>
            <person name="Gnerre S."/>
            <person name="Grabherr M."/>
            <person name="Kleber M."/>
            <person name="Mauceli E."/>
            <person name="Brockman W."/>
            <person name="Young S."/>
            <person name="LaButti K."/>
            <person name="Sykes S."/>
            <person name="DeCaprio D."/>
            <person name="Crawford M."/>
            <person name="Koehrsen M."/>
            <person name="Engels R."/>
            <person name="Montgomery P."/>
            <person name="Pearson M."/>
            <person name="Howarth C."/>
            <person name="Larson L."/>
            <person name="White J."/>
            <person name="O'Leary S."/>
            <person name="Kodira C."/>
            <person name="Zeng Q."/>
            <person name="Yandava C."/>
            <person name="Alvarado L."/>
            <person name="Longcore J."/>
            <person name="James T."/>
        </authorList>
    </citation>
    <scope>NUCLEOTIDE SEQUENCE [LARGE SCALE GENOMIC DNA]</scope>
    <source>
        <strain evidence="8 9">JEL423</strain>
    </source>
</reference>
<dbReference type="EMBL" id="DS022303">
    <property type="protein sequence ID" value="OAJ39378.1"/>
    <property type="molecule type" value="Genomic_DNA"/>
</dbReference>
<dbReference type="Gene3D" id="1.20.1280.290">
    <property type="match status" value="2"/>
</dbReference>
<evidence type="ECO:0000313" key="8">
    <source>
        <dbReference type="EMBL" id="OAJ39378.1"/>
    </source>
</evidence>
<feature type="transmembrane region" description="Helical" evidence="7">
    <location>
        <begin position="37"/>
        <end position="59"/>
    </location>
</feature>
<keyword evidence="4 7" id="KW-0472">Membrane</keyword>
<accession>A0A177WGY0</accession>
<feature type="transmembrane region" description="Helical" evidence="7">
    <location>
        <begin position="171"/>
        <end position="197"/>
    </location>
</feature>
<comment type="similarity">
    <text evidence="5">Belongs to the laat-1 family.</text>
</comment>
<evidence type="ECO:0000256" key="1">
    <source>
        <dbReference type="ARBA" id="ARBA00004141"/>
    </source>
</evidence>
<feature type="transmembrane region" description="Helical" evidence="7">
    <location>
        <begin position="66"/>
        <end position="88"/>
    </location>
</feature>
<evidence type="ECO:0000256" key="2">
    <source>
        <dbReference type="ARBA" id="ARBA00022692"/>
    </source>
</evidence>
<organism evidence="8 9">
    <name type="scientific">Batrachochytrium dendrobatidis (strain JEL423)</name>
    <dbReference type="NCBI Taxonomy" id="403673"/>
    <lineage>
        <taxon>Eukaryota</taxon>
        <taxon>Fungi</taxon>
        <taxon>Fungi incertae sedis</taxon>
        <taxon>Chytridiomycota</taxon>
        <taxon>Chytridiomycota incertae sedis</taxon>
        <taxon>Chytridiomycetes</taxon>
        <taxon>Rhizophydiales</taxon>
        <taxon>Rhizophydiales incertae sedis</taxon>
        <taxon>Batrachochytrium</taxon>
    </lineage>
</organism>
<dbReference type="eggNOG" id="KOG2913">
    <property type="taxonomic scope" value="Eukaryota"/>
</dbReference>
<evidence type="ECO:0000256" key="5">
    <source>
        <dbReference type="ARBA" id="ARBA00038039"/>
    </source>
</evidence>
<dbReference type="FunFam" id="1.20.1280.290:FF:000009">
    <property type="entry name" value="PQ loop repeat family protein"/>
    <property type="match status" value="1"/>
</dbReference>
<dbReference type="GO" id="GO:0034486">
    <property type="term" value="P:vacuolar transmembrane transport"/>
    <property type="evidence" value="ECO:0007669"/>
    <property type="project" value="UniProtKB-ARBA"/>
</dbReference>
<dbReference type="PANTHER" id="PTHR16201:SF44">
    <property type="entry name" value="SEVEN TRANSMEMBRANE PROTEIN 1"/>
    <property type="match status" value="1"/>
</dbReference>
<dbReference type="InterPro" id="IPR051415">
    <property type="entry name" value="LAAT-1"/>
</dbReference>
<evidence type="ECO:0000256" key="6">
    <source>
        <dbReference type="ARBA" id="ARBA00050768"/>
    </source>
</evidence>
<comment type="subcellular location">
    <subcellularLocation>
        <location evidence="1">Membrane</location>
        <topology evidence="1">Multi-pass membrane protein</topology>
    </subcellularLocation>
</comment>
<evidence type="ECO:0000256" key="7">
    <source>
        <dbReference type="SAM" id="Phobius"/>
    </source>
</evidence>
<dbReference type="InterPro" id="IPR006603">
    <property type="entry name" value="PQ-loop_rpt"/>
</dbReference>
<dbReference type="SMART" id="SM00679">
    <property type="entry name" value="CTNS"/>
    <property type="match status" value="2"/>
</dbReference>
<keyword evidence="3 7" id="KW-1133">Transmembrane helix</keyword>
<gene>
    <name evidence="8" type="ORF">BDEG_23231</name>
</gene>
<dbReference type="Pfam" id="PF04193">
    <property type="entry name" value="PQ-loop"/>
    <property type="match status" value="2"/>
</dbReference>
<keyword evidence="2 7" id="KW-0812">Transmembrane</keyword>
<dbReference type="OrthoDB" id="8048523at2759"/>
<dbReference type="GO" id="GO:0015174">
    <property type="term" value="F:basic amino acid transmembrane transporter activity"/>
    <property type="evidence" value="ECO:0007669"/>
    <property type="project" value="UniProtKB-ARBA"/>
</dbReference>
<reference evidence="8 9" key="2">
    <citation type="submission" date="2016-05" db="EMBL/GenBank/DDBJ databases">
        <title>Lineage-specific infection strategies underlie the spectrum of fungal disease in amphibians.</title>
        <authorList>
            <person name="Cuomo C.A."/>
            <person name="Farrer R.A."/>
            <person name="James T."/>
            <person name="Longcore J."/>
            <person name="Birren B."/>
        </authorList>
    </citation>
    <scope>NUCLEOTIDE SEQUENCE [LARGE SCALE GENOMIC DNA]</scope>
    <source>
        <strain evidence="8 9">JEL423</strain>
    </source>
</reference>
<proteinExistence type="inferred from homology"/>
<dbReference type="PANTHER" id="PTHR16201">
    <property type="entry name" value="SEVEN TRANSMEMBRANE PROTEIN 1-RELATED"/>
    <property type="match status" value="1"/>
</dbReference>
<feature type="transmembrane region" description="Helical" evidence="7">
    <location>
        <begin position="290"/>
        <end position="313"/>
    </location>
</feature>
<protein>
    <submittedName>
        <fullName evidence="8">Uncharacterized protein</fullName>
    </submittedName>
</protein>
<dbReference type="AlphaFoldDB" id="A0A177WGY0"/>
<dbReference type="GO" id="GO:0098852">
    <property type="term" value="C:lytic vacuole membrane"/>
    <property type="evidence" value="ECO:0007669"/>
    <property type="project" value="UniProtKB-ARBA"/>
</dbReference>
<evidence type="ECO:0000256" key="3">
    <source>
        <dbReference type="ARBA" id="ARBA00022989"/>
    </source>
</evidence>
<evidence type="ECO:0000313" key="9">
    <source>
        <dbReference type="Proteomes" id="UP000077115"/>
    </source>
</evidence>
<name>A0A177WGY0_BATDL</name>
<evidence type="ECO:0000256" key="4">
    <source>
        <dbReference type="ARBA" id="ARBA00023136"/>
    </source>
</evidence>